<dbReference type="InterPro" id="IPR021109">
    <property type="entry name" value="Peptidase_aspartic_dom_sf"/>
</dbReference>
<dbReference type="InterPro" id="IPR033121">
    <property type="entry name" value="PEPTIDASE_A1"/>
</dbReference>
<feature type="active site" evidence="2">
    <location>
        <position position="74"/>
    </location>
</feature>
<feature type="signal peptide" evidence="3">
    <location>
        <begin position="1"/>
        <end position="20"/>
    </location>
</feature>
<gene>
    <name evidence="5" type="ORF">PsYK624_030990</name>
</gene>
<proteinExistence type="inferred from homology"/>
<organism evidence="5 6">
    <name type="scientific">Phanerochaete sordida</name>
    <dbReference type="NCBI Taxonomy" id="48140"/>
    <lineage>
        <taxon>Eukaryota</taxon>
        <taxon>Fungi</taxon>
        <taxon>Dikarya</taxon>
        <taxon>Basidiomycota</taxon>
        <taxon>Agaricomycotina</taxon>
        <taxon>Agaricomycetes</taxon>
        <taxon>Polyporales</taxon>
        <taxon>Phanerochaetaceae</taxon>
        <taxon>Phanerochaete</taxon>
    </lineage>
</organism>
<protein>
    <submittedName>
        <fullName evidence="5">A1 family peptidase</fullName>
    </submittedName>
</protein>
<evidence type="ECO:0000256" key="1">
    <source>
        <dbReference type="ARBA" id="ARBA00007447"/>
    </source>
</evidence>
<comment type="similarity">
    <text evidence="1">Belongs to the peptidase A1 family.</text>
</comment>
<dbReference type="GO" id="GO:0006508">
    <property type="term" value="P:proteolysis"/>
    <property type="evidence" value="ECO:0007669"/>
    <property type="project" value="InterPro"/>
</dbReference>
<dbReference type="PRINTS" id="PR00792">
    <property type="entry name" value="PEPSIN"/>
</dbReference>
<dbReference type="SUPFAM" id="SSF50630">
    <property type="entry name" value="Acid proteases"/>
    <property type="match status" value="1"/>
</dbReference>
<dbReference type="EMBL" id="BPQB01000005">
    <property type="protein sequence ID" value="GJE87016.1"/>
    <property type="molecule type" value="Genomic_DNA"/>
</dbReference>
<dbReference type="PROSITE" id="PS51767">
    <property type="entry name" value="PEPTIDASE_A1"/>
    <property type="match status" value="1"/>
</dbReference>
<evidence type="ECO:0000313" key="6">
    <source>
        <dbReference type="Proteomes" id="UP000703269"/>
    </source>
</evidence>
<evidence type="ECO:0000256" key="3">
    <source>
        <dbReference type="SAM" id="SignalP"/>
    </source>
</evidence>
<dbReference type="PANTHER" id="PTHR47966:SF51">
    <property type="entry name" value="BETA-SITE APP-CLEAVING ENZYME, ISOFORM A-RELATED"/>
    <property type="match status" value="1"/>
</dbReference>
<feature type="active site" evidence="2">
    <location>
        <position position="271"/>
    </location>
</feature>
<dbReference type="Gene3D" id="2.40.70.10">
    <property type="entry name" value="Acid Proteases"/>
    <property type="match status" value="2"/>
</dbReference>
<dbReference type="PANTHER" id="PTHR47966">
    <property type="entry name" value="BETA-SITE APP-CLEAVING ENZYME, ISOFORM A-RELATED"/>
    <property type="match status" value="1"/>
</dbReference>
<keyword evidence="3" id="KW-0732">Signal</keyword>
<dbReference type="InterPro" id="IPR001461">
    <property type="entry name" value="Aspartic_peptidase_A1"/>
</dbReference>
<evidence type="ECO:0000259" key="4">
    <source>
        <dbReference type="PROSITE" id="PS51767"/>
    </source>
</evidence>
<sequence>MRACAAAGVVVAACVCSVAAVDIPFRRLRTTPARNSRAAAVLDPGDPFAFQNLNNNVYAAEIVVQGVNFTAQLDTGSSDFWVDSSLASNNASFVNATNTGLNAQLCYLDTTCAGGPILVVDVTFGNFTISGQAMIDAVGTNATEGTGISGLIGLGAPASTSSSVIQNQGVDSQLNDSPLMNNLFTTYPDVDNYMTFLLSRAPLHNDTAGGVLTLGELSSDWTEIADTEKLPVLSPNAWATVIDGFVVNGDTVVGTSEVLPDRPPQLLSLLDTGTARALAPAEIVDALYKDLPGAEFDGCCQYTLSCDTLTNISVIVAGNMFPIHPIDAVIVPEAGEEPRADADATLCVSAFSYMAPSYVDVILGDTFHRNAYALFYFGNWTRPDDVAPYVQLLSTTDASAAAAEFGALNDARIAARKASAQQDGPLQQSSARGTSDFSTSVAWLLVPTFIGLVLLVA</sequence>
<feature type="domain" description="Peptidase A1" evidence="4">
    <location>
        <begin position="58"/>
        <end position="385"/>
    </location>
</feature>
<evidence type="ECO:0000313" key="5">
    <source>
        <dbReference type="EMBL" id="GJE87016.1"/>
    </source>
</evidence>
<reference evidence="5 6" key="1">
    <citation type="submission" date="2021-08" db="EMBL/GenBank/DDBJ databases">
        <title>Draft Genome Sequence of Phanerochaete sordida strain YK-624.</title>
        <authorList>
            <person name="Mori T."/>
            <person name="Dohra H."/>
            <person name="Suzuki T."/>
            <person name="Kawagishi H."/>
            <person name="Hirai H."/>
        </authorList>
    </citation>
    <scope>NUCLEOTIDE SEQUENCE [LARGE SCALE GENOMIC DNA]</scope>
    <source>
        <strain evidence="5 6">YK-624</strain>
    </source>
</reference>
<name>A0A9P3G2G2_9APHY</name>
<dbReference type="AlphaFoldDB" id="A0A9P3G2G2"/>
<dbReference type="GO" id="GO:0004190">
    <property type="term" value="F:aspartic-type endopeptidase activity"/>
    <property type="evidence" value="ECO:0007669"/>
    <property type="project" value="InterPro"/>
</dbReference>
<comment type="caution">
    <text evidence="5">The sequence shown here is derived from an EMBL/GenBank/DDBJ whole genome shotgun (WGS) entry which is preliminary data.</text>
</comment>
<dbReference type="InterPro" id="IPR034164">
    <property type="entry name" value="Pepsin-like_dom"/>
</dbReference>
<accession>A0A9P3G2G2</accession>
<evidence type="ECO:0000256" key="2">
    <source>
        <dbReference type="PIRSR" id="PIRSR601461-1"/>
    </source>
</evidence>
<dbReference type="Proteomes" id="UP000703269">
    <property type="component" value="Unassembled WGS sequence"/>
</dbReference>
<dbReference type="Pfam" id="PF00026">
    <property type="entry name" value="Asp"/>
    <property type="match status" value="1"/>
</dbReference>
<keyword evidence="6" id="KW-1185">Reference proteome</keyword>
<feature type="chain" id="PRO_5040385984" evidence="3">
    <location>
        <begin position="21"/>
        <end position="457"/>
    </location>
</feature>
<dbReference type="CDD" id="cd05471">
    <property type="entry name" value="pepsin_like"/>
    <property type="match status" value="1"/>
</dbReference>
<dbReference type="OrthoDB" id="771136at2759"/>